<evidence type="ECO:0000313" key="15">
    <source>
        <dbReference type="Proteomes" id="UP000316921"/>
    </source>
</evidence>
<reference evidence="14 15" key="1">
    <citation type="submission" date="2019-02" db="EMBL/GenBank/DDBJ databases">
        <title>Deep-cultivation of Planctomycetes and their phenomic and genomic characterization uncovers novel biology.</title>
        <authorList>
            <person name="Wiegand S."/>
            <person name="Jogler M."/>
            <person name="Boedeker C."/>
            <person name="Pinto D."/>
            <person name="Vollmers J."/>
            <person name="Rivas-Marin E."/>
            <person name="Kohn T."/>
            <person name="Peeters S.H."/>
            <person name="Heuer A."/>
            <person name="Rast P."/>
            <person name="Oberbeckmann S."/>
            <person name="Bunk B."/>
            <person name="Jeske O."/>
            <person name="Meyerdierks A."/>
            <person name="Storesund J.E."/>
            <person name="Kallscheuer N."/>
            <person name="Luecker S."/>
            <person name="Lage O.M."/>
            <person name="Pohl T."/>
            <person name="Merkel B.J."/>
            <person name="Hornburger P."/>
            <person name="Mueller R.-W."/>
            <person name="Bruemmer F."/>
            <person name="Labrenz M."/>
            <person name="Spormann A.M."/>
            <person name="Op den Camp H."/>
            <person name="Overmann J."/>
            <person name="Amann R."/>
            <person name="Jetten M.S.M."/>
            <person name="Mascher T."/>
            <person name="Medema M.H."/>
            <person name="Devos D.P."/>
            <person name="Kaster A.-K."/>
            <person name="Ovreas L."/>
            <person name="Rohde M."/>
            <person name="Galperin M.Y."/>
            <person name="Jogler C."/>
        </authorList>
    </citation>
    <scope>NUCLEOTIDE SEQUENCE [LARGE SCALE GENOMIC DNA]</scope>
    <source>
        <strain evidence="14 15">Pla133</strain>
    </source>
</reference>
<protein>
    <recommendedName>
        <fullName evidence="11">DNA ligase</fullName>
        <ecNumber evidence="11">6.5.1.2</ecNumber>
    </recommendedName>
    <alternativeName>
        <fullName evidence="11">Polydeoxyribonucleotide synthase [NAD(+)]</fullName>
    </alternativeName>
</protein>
<dbReference type="HAMAP" id="MF_01588">
    <property type="entry name" value="DNA_ligase_A"/>
    <property type="match status" value="1"/>
</dbReference>
<evidence type="ECO:0000256" key="2">
    <source>
        <dbReference type="ARBA" id="ARBA00022598"/>
    </source>
</evidence>
<dbReference type="InterPro" id="IPR001679">
    <property type="entry name" value="DNA_ligase"/>
</dbReference>
<evidence type="ECO:0000256" key="4">
    <source>
        <dbReference type="ARBA" id="ARBA00022723"/>
    </source>
</evidence>
<dbReference type="Pfam" id="PF03120">
    <property type="entry name" value="OB_DNA_ligase"/>
    <property type="match status" value="1"/>
</dbReference>
<dbReference type="Gene3D" id="3.40.50.10190">
    <property type="entry name" value="BRCT domain"/>
    <property type="match status" value="1"/>
</dbReference>
<dbReference type="Pfam" id="PF00533">
    <property type="entry name" value="BRCT"/>
    <property type="match status" value="1"/>
</dbReference>
<feature type="compositionally biased region" description="Low complexity" evidence="12">
    <location>
        <begin position="1"/>
        <end position="32"/>
    </location>
</feature>
<proteinExistence type="inferred from homology"/>
<evidence type="ECO:0000256" key="10">
    <source>
        <dbReference type="ARBA" id="ARBA00034005"/>
    </source>
</evidence>
<dbReference type="SMART" id="SM00532">
    <property type="entry name" value="LIGANc"/>
    <property type="match status" value="1"/>
</dbReference>
<dbReference type="SUPFAM" id="SSF52113">
    <property type="entry name" value="BRCT domain"/>
    <property type="match status" value="1"/>
</dbReference>
<dbReference type="Proteomes" id="UP000316921">
    <property type="component" value="Chromosome"/>
</dbReference>
<dbReference type="SUPFAM" id="SSF56091">
    <property type="entry name" value="DNA ligase/mRNA capping enzyme, catalytic domain"/>
    <property type="match status" value="1"/>
</dbReference>
<keyword evidence="8 11" id="KW-0520">NAD</keyword>
<dbReference type="GO" id="GO:0003677">
    <property type="term" value="F:DNA binding"/>
    <property type="evidence" value="ECO:0007669"/>
    <property type="project" value="InterPro"/>
</dbReference>
<comment type="similarity">
    <text evidence="11">Belongs to the NAD-dependent DNA ligase family. LigA subfamily.</text>
</comment>
<evidence type="ECO:0000256" key="3">
    <source>
        <dbReference type="ARBA" id="ARBA00022705"/>
    </source>
</evidence>
<comment type="function">
    <text evidence="1 11">DNA ligase that catalyzes the formation of phosphodiester linkages between 5'-phosphoryl and 3'-hydroxyl groups in double-stranded DNA using NAD as a coenzyme and as the energy source for the reaction. It is essential for DNA replication and repair of damaged DNA.</text>
</comment>
<evidence type="ECO:0000256" key="12">
    <source>
        <dbReference type="SAM" id="MobiDB-lite"/>
    </source>
</evidence>
<name>A0A518BFM1_9BACT</name>
<dbReference type="PROSITE" id="PS50172">
    <property type="entry name" value="BRCT"/>
    <property type="match status" value="1"/>
</dbReference>
<keyword evidence="2 11" id="KW-0436">Ligase</keyword>
<dbReference type="GO" id="GO:0003911">
    <property type="term" value="F:DNA ligase (NAD+) activity"/>
    <property type="evidence" value="ECO:0007669"/>
    <property type="project" value="UniProtKB-UniRule"/>
</dbReference>
<dbReference type="Gene3D" id="1.10.287.610">
    <property type="entry name" value="Helix hairpin bin"/>
    <property type="match status" value="1"/>
</dbReference>
<evidence type="ECO:0000256" key="6">
    <source>
        <dbReference type="ARBA" id="ARBA00022833"/>
    </source>
</evidence>
<dbReference type="KEGG" id="pbap:Pla133_07780"/>
<keyword evidence="11" id="KW-0464">Manganese</keyword>
<dbReference type="InterPro" id="IPR001357">
    <property type="entry name" value="BRCT_dom"/>
</dbReference>
<dbReference type="InterPro" id="IPR003583">
    <property type="entry name" value="Hlx-hairpin-Hlx_DNA-bd_motif"/>
</dbReference>
<feature type="active site" description="N6-AMP-lysine intermediate" evidence="11">
    <location>
        <position position="156"/>
    </location>
</feature>
<keyword evidence="3 11" id="KW-0235">DNA replication</keyword>
<dbReference type="EMBL" id="CP036287">
    <property type="protein sequence ID" value="QDU65713.1"/>
    <property type="molecule type" value="Genomic_DNA"/>
</dbReference>
<dbReference type="PROSITE" id="PS01055">
    <property type="entry name" value="DNA_LIGASE_N1"/>
    <property type="match status" value="1"/>
</dbReference>
<dbReference type="Pfam" id="PF01653">
    <property type="entry name" value="DNA_ligase_aden"/>
    <property type="match status" value="1"/>
</dbReference>
<feature type="binding site" evidence="11">
    <location>
        <position position="216"/>
    </location>
    <ligand>
        <name>NAD(+)</name>
        <dbReference type="ChEBI" id="CHEBI:57540"/>
    </ligand>
</feature>
<dbReference type="InterPro" id="IPR036420">
    <property type="entry name" value="BRCT_dom_sf"/>
</dbReference>
<evidence type="ECO:0000256" key="7">
    <source>
        <dbReference type="ARBA" id="ARBA00022842"/>
    </source>
</evidence>
<evidence type="ECO:0000256" key="11">
    <source>
        <dbReference type="HAMAP-Rule" id="MF_01588"/>
    </source>
</evidence>
<dbReference type="NCBIfam" id="NF005932">
    <property type="entry name" value="PRK07956.1"/>
    <property type="match status" value="1"/>
</dbReference>
<dbReference type="InterPro" id="IPR013840">
    <property type="entry name" value="DNAligase_N"/>
</dbReference>
<feature type="binding site" evidence="11">
    <location>
        <begin position="69"/>
        <end position="73"/>
    </location>
    <ligand>
        <name>NAD(+)</name>
        <dbReference type="ChEBI" id="CHEBI:57540"/>
    </ligand>
</feature>
<feature type="binding site" evidence="11">
    <location>
        <position position="154"/>
    </location>
    <ligand>
        <name>NAD(+)</name>
        <dbReference type="ChEBI" id="CHEBI:57540"/>
    </ligand>
</feature>
<feature type="binding site" evidence="11">
    <location>
        <position position="481"/>
    </location>
    <ligand>
        <name>Zn(2+)</name>
        <dbReference type="ChEBI" id="CHEBI:29105"/>
    </ligand>
</feature>
<dbReference type="FunFam" id="1.10.150.20:FF:000006">
    <property type="entry name" value="DNA ligase"/>
    <property type="match status" value="1"/>
</dbReference>
<keyword evidence="4 11" id="KW-0479">Metal-binding</keyword>
<feature type="binding site" evidence="11">
    <location>
        <begin position="120"/>
        <end position="121"/>
    </location>
    <ligand>
        <name>NAD(+)</name>
        <dbReference type="ChEBI" id="CHEBI:57540"/>
    </ligand>
</feature>
<feature type="binding site" evidence="11">
    <location>
        <position position="332"/>
    </location>
    <ligand>
        <name>NAD(+)</name>
        <dbReference type="ChEBI" id="CHEBI:57540"/>
    </ligand>
</feature>
<dbReference type="Gene3D" id="1.10.150.20">
    <property type="entry name" value="5' to 3' exonuclease, C-terminal subdomain"/>
    <property type="match status" value="2"/>
</dbReference>
<keyword evidence="9 11" id="KW-0234">DNA repair</keyword>
<dbReference type="Gene3D" id="6.20.10.30">
    <property type="match status" value="1"/>
</dbReference>
<dbReference type="PIRSF" id="PIRSF001604">
    <property type="entry name" value="LigA"/>
    <property type="match status" value="1"/>
</dbReference>
<feature type="binding site" evidence="11">
    <location>
        <position position="484"/>
    </location>
    <ligand>
        <name>Zn(2+)</name>
        <dbReference type="ChEBI" id="CHEBI:29105"/>
    </ligand>
</feature>
<feature type="binding site" evidence="11">
    <location>
        <position position="177"/>
    </location>
    <ligand>
        <name>NAD(+)</name>
        <dbReference type="ChEBI" id="CHEBI:57540"/>
    </ligand>
</feature>
<feature type="domain" description="BRCT" evidence="13">
    <location>
        <begin position="661"/>
        <end position="747"/>
    </location>
</feature>
<dbReference type="Pfam" id="PF12826">
    <property type="entry name" value="HHH_2"/>
    <property type="match status" value="1"/>
</dbReference>
<keyword evidence="15" id="KW-1185">Reference proteome</keyword>
<dbReference type="InterPro" id="IPR041663">
    <property type="entry name" value="DisA/LigA_HHH"/>
</dbReference>
<dbReference type="InterPro" id="IPR013839">
    <property type="entry name" value="DNAligase_adenylation"/>
</dbReference>
<evidence type="ECO:0000256" key="5">
    <source>
        <dbReference type="ARBA" id="ARBA00022763"/>
    </source>
</evidence>
<dbReference type="SMART" id="SM00292">
    <property type="entry name" value="BRCT"/>
    <property type="match status" value="1"/>
</dbReference>
<sequence length="747" mass="81277">MARRSTASSDSTSSGDSSGAPSGESSGPPSGDRTGDLFGDVPSRAAALREEIRRHDRLYYLESAPVISDAEYDALFRELRELEQASPSLVSADSPTQRVGAPLPEGSGFEKVAHEVPMLSIDSLFGDDEVRDFEEKILRYLKLESGAELAWSVEPKFDGVSAALTYVDGQLARALTRGDGQVGEDVTANVRTVRNVPLSLDTGGAPAPTLLEVRGEMLIARAAFERFNLERAGRGETILANPRNATSGAIRRNDPAEVARYPLEFHVYGVARLEGAQFATHTELLAALRGWGLPDSGHARRVVGLDAAIAYHDELEARRFELPFEIDGVVAKLDDLALRERLGRTARSMRWQYAHKFAAMEATTVLRAIEVQVGANGRLTPRAHLDPVEVLGVIVRHATLHNAEVAKELGARPGDRVFVRRAGDVIPQVTGVAEAAKGRAPKGWKDELPESLVEHLDGGRTAPRAGVTWAWRSEFSMPDVCPACGTAAVREGAYWRCPNRFECPPQLVGRLETLVGRSAFDIDALGTKKLAQLLEHGYLHSPADVFHLQPEPLLELERWGQKSVENLFEELEKRRRIPFDRFLVALAIDEVGPATAKLLARNFRDLQALHAASEEELQHLDGIGPEMARKIRLWFEDERNQAFVARLLEGGVVVQPLGSAAGSGELSGKRFVVTGTLESLSRAEAKQLIEDLGGQVVSTVSAKTDYLVVGEKPGTKAKKAAELGIPCLEEAAFLALAGRERSGPPRD</sequence>
<dbReference type="GO" id="GO:0046872">
    <property type="term" value="F:metal ion binding"/>
    <property type="evidence" value="ECO:0007669"/>
    <property type="project" value="UniProtKB-KW"/>
</dbReference>
<comment type="cofactor">
    <cofactor evidence="11">
        <name>Mg(2+)</name>
        <dbReference type="ChEBI" id="CHEBI:18420"/>
    </cofactor>
    <cofactor evidence="11">
        <name>Mn(2+)</name>
        <dbReference type="ChEBI" id="CHEBI:29035"/>
    </cofactor>
</comment>
<organism evidence="14 15">
    <name type="scientific">Engelhardtia mirabilis</name>
    <dbReference type="NCBI Taxonomy" id="2528011"/>
    <lineage>
        <taxon>Bacteria</taxon>
        <taxon>Pseudomonadati</taxon>
        <taxon>Planctomycetota</taxon>
        <taxon>Planctomycetia</taxon>
        <taxon>Planctomycetia incertae sedis</taxon>
        <taxon>Engelhardtia</taxon>
    </lineage>
</organism>
<dbReference type="InterPro" id="IPR010994">
    <property type="entry name" value="RuvA_2-like"/>
</dbReference>
<feature type="region of interest" description="Disordered" evidence="12">
    <location>
        <begin position="1"/>
        <end position="42"/>
    </location>
</feature>
<evidence type="ECO:0000313" key="14">
    <source>
        <dbReference type="EMBL" id="QDU65713.1"/>
    </source>
</evidence>
<dbReference type="Gene3D" id="2.40.50.140">
    <property type="entry name" value="Nucleic acid-binding proteins"/>
    <property type="match status" value="1"/>
</dbReference>
<dbReference type="InterPro" id="IPR018239">
    <property type="entry name" value="DNA_ligase_AS"/>
</dbReference>
<feature type="binding site" evidence="11">
    <location>
        <position position="503"/>
    </location>
    <ligand>
        <name>Zn(2+)</name>
        <dbReference type="ChEBI" id="CHEBI:29105"/>
    </ligand>
</feature>
<dbReference type="CDD" id="cd17748">
    <property type="entry name" value="BRCT_DNA_ligase_like"/>
    <property type="match status" value="1"/>
</dbReference>
<dbReference type="GO" id="GO:0006260">
    <property type="term" value="P:DNA replication"/>
    <property type="evidence" value="ECO:0007669"/>
    <property type="project" value="UniProtKB-KW"/>
</dbReference>
<comment type="catalytic activity">
    <reaction evidence="10 11">
        <text>NAD(+) + (deoxyribonucleotide)n-3'-hydroxyl + 5'-phospho-(deoxyribonucleotide)m = (deoxyribonucleotide)n+m + AMP + beta-nicotinamide D-nucleotide.</text>
        <dbReference type="EC" id="6.5.1.2"/>
    </reaction>
</comment>
<evidence type="ECO:0000256" key="1">
    <source>
        <dbReference type="ARBA" id="ARBA00004067"/>
    </source>
</evidence>
<dbReference type="PANTHER" id="PTHR23389">
    <property type="entry name" value="CHROMOSOME TRANSMISSION FIDELITY FACTOR 18"/>
    <property type="match status" value="1"/>
</dbReference>
<dbReference type="AlphaFoldDB" id="A0A518BFM1"/>
<dbReference type="PANTHER" id="PTHR23389:SF9">
    <property type="entry name" value="DNA LIGASE"/>
    <property type="match status" value="1"/>
</dbReference>
<dbReference type="CDD" id="cd00114">
    <property type="entry name" value="LIGANc"/>
    <property type="match status" value="1"/>
</dbReference>
<feature type="binding site" evidence="11">
    <location>
        <position position="356"/>
    </location>
    <ligand>
        <name>NAD(+)</name>
        <dbReference type="ChEBI" id="CHEBI:57540"/>
    </ligand>
</feature>
<keyword evidence="6 11" id="KW-0862">Zinc</keyword>
<dbReference type="InterPro" id="IPR004150">
    <property type="entry name" value="NAD_DNA_ligase_OB"/>
</dbReference>
<dbReference type="SUPFAM" id="SSF50249">
    <property type="entry name" value="Nucleic acid-binding proteins"/>
    <property type="match status" value="1"/>
</dbReference>
<accession>A0A518BFM1</accession>
<evidence type="ECO:0000256" key="8">
    <source>
        <dbReference type="ARBA" id="ARBA00023027"/>
    </source>
</evidence>
<evidence type="ECO:0000259" key="13">
    <source>
        <dbReference type="PROSITE" id="PS50172"/>
    </source>
</evidence>
<feature type="binding site" evidence="11">
    <location>
        <position position="497"/>
    </location>
    <ligand>
        <name>Zn(2+)</name>
        <dbReference type="ChEBI" id="CHEBI:29105"/>
    </ligand>
</feature>
<dbReference type="InterPro" id="IPR012340">
    <property type="entry name" value="NA-bd_OB-fold"/>
</dbReference>
<evidence type="ECO:0000256" key="9">
    <source>
        <dbReference type="ARBA" id="ARBA00023204"/>
    </source>
</evidence>
<keyword evidence="5 11" id="KW-0227">DNA damage</keyword>
<dbReference type="SMART" id="SM00278">
    <property type="entry name" value="HhH1"/>
    <property type="match status" value="3"/>
</dbReference>
<gene>
    <name evidence="11 14" type="primary">ligA</name>
    <name evidence="14" type="ORF">Pla133_07780</name>
</gene>
<dbReference type="EC" id="6.5.1.2" evidence="11"/>
<dbReference type="GO" id="GO:0006281">
    <property type="term" value="P:DNA repair"/>
    <property type="evidence" value="ECO:0007669"/>
    <property type="project" value="UniProtKB-KW"/>
</dbReference>
<dbReference type="Gene3D" id="3.30.470.30">
    <property type="entry name" value="DNA ligase/mRNA capping enzyme"/>
    <property type="match status" value="1"/>
</dbReference>
<dbReference type="SUPFAM" id="SSF47781">
    <property type="entry name" value="RuvA domain 2-like"/>
    <property type="match status" value="1"/>
</dbReference>
<dbReference type="RefSeq" id="WP_419192096.1">
    <property type="nucleotide sequence ID" value="NZ_CP036287.1"/>
</dbReference>
<keyword evidence="7 11" id="KW-0460">Magnesium</keyword>